<dbReference type="OMA" id="CRFENIC"/>
<dbReference type="OrthoDB" id="10404781at2759"/>
<keyword evidence="2" id="KW-1133">Transmembrane helix</keyword>
<evidence type="ECO:0000256" key="2">
    <source>
        <dbReference type="SAM" id="Phobius"/>
    </source>
</evidence>
<dbReference type="Proteomes" id="UP000006671">
    <property type="component" value="Unassembled WGS sequence"/>
</dbReference>
<sequence>MFSSEGPLLDSSNKPSTSTPFGVTLNHSLPNHTSSLHFQSLNSSNANHNGQTFKALQPKRSIVFFIKVVFYISLLIFFLNMLLYFFSSVAERQDFERDISSSFEHLDQHHHSQFQESINKELSDSKEKLSLLRKNTIQPTTALSKIKGVFFGGLKSGSSKTAFPLLSRYNPPKVPSIMETFTSDKRLTSVSESDISQPLISISRGPEKSEPGFYIDKENEIKARIDVSTIPKSTLSAISYMFESKDNCIRNDVDMDSVKKTDVQFTTCRFENICLNRKGEWIIYTNKPLETNERPWVFTSSVYNEEFSPAKFKLKIAPPPKSVLYKGSENLTPEKIHPTTITLAKNFKWVSTPTFGFFRHNAEEVGSLVMNNYLPMFNQMADYEFVNYDNNILFLDDVHNDGTGKFSRAQLEKASMAEDLSIDFGSFVSSSLPLQVCDNDEKGTYVDFAPCRQLRNAQSKPLDKEGEELDTCFSSLVVGSPDSYFLSPEKRHHLIPVFRDYVLNGMGYVPPRSYFEGRKKILIIGILNSSKKESIVNADKLTDYLSGLAKDILQQVNSHRIPDDRYESIRILNLKLDDMTVVQQIRLFTVMDVFITNQGLDSYYSLFMYNPRALVIYAPMCFTATNQCTDYNLRVLHTFSNIKVVSLMEYLSLVECVKEPTDSAKGSLVTAMKEVPKNLTGDCHIRINASGLYLLIIKAVKHI</sequence>
<proteinExistence type="predicted"/>
<keyword evidence="2" id="KW-0472">Membrane</keyword>
<dbReference type="AlphaFoldDB" id="D2VZB5"/>
<accession>D2VZB5</accession>
<feature type="compositionally biased region" description="Polar residues" evidence="1">
    <location>
        <begin position="10"/>
        <end position="24"/>
    </location>
</feature>
<reference evidence="3 4" key="1">
    <citation type="journal article" date="2010" name="Cell">
        <title>The genome of Naegleria gruberi illuminates early eukaryotic versatility.</title>
        <authorList>
            <person name="Fritz-Laylin L.K."/>
            <person name="Prochnik S.E."/>
            <person name="Ginger M.L."/>
            <person name="Dacks J.B."/>
            <person name="Carpenter M.L."/>
            <person name="Field M.C."/>
            <person name="Kuo A."/>
            <person name="Paredez A."/>
            <person name="Chapman J."/>
            <person name="Pham J."/>
            <person name="Shu S."/>
            <person name="Neupane R."/>
            <person name="Cipriano M."/>
            <person name="Mancuso J."/>
            <person name="Tu H."/>
            <person name="Salamov A."/>
            <person name="Lindquist E."/>
            <person name="Shapiro H."/>
            <person name="Lucas S."/>
            <person name="Grigoriev I.V."/>
            <person name="Cande W.Z."/>
            <person name="Fulton C."/>
            <person name="Rokhsar D.S."/>
            <person name="Dawson S.C."/>
        </authorList>
    </citation>
    <scope>NUCLEOTIDE SEQUENCE [LARGE SCALE GENOMIC DNA]</scope>
    <source>
        <strain evidence="3 4">NEG-M</strain>
    </source>
</reference>
<gene>
    <name evidence="3" type="ORF">NAEGRDRAFT_74432</name>
</gene>
<name>D2VZB5_NAEGR</name>
<dbReference type="VEuPathDB" id="AmoebaDB:NAEGRDRAFT_74432"/>
<keyword evidence="4" id="KW-1185">Reference proteome</keyword>
<dbReference type="RefSeq" id="XP_002670561.1">
    <property type="nucleotide sequence ID" value="XM_002670515.1"/>
</dbReference>
<feature type="region of interest" description="Disordered" evidence="1">
    <location>
        <begin position="1"/>
        <end position="24"/>
    </location>
</feature>
<evidence type="ECO:0000256" key="1">
    <source>
        <dbReference type="SAM" id="MobiDB-lite"/>
    </source>
</evidence>
<evidence type="ECO:0000313" key="4">
    <source>
        <dbReference type="Proteomes" id="UP000006671"/>
    </source>
</evidence>
<dbReference type="InParanoid" id="D2VZB5"/>
<protein>
    <submittedName>
        <fullName evidence="3">Predicted protein</fullName>
    </submittedName>
</protein>
<organism evidence="4">
    <name type="scientific">Naegleria gruberi</name>
    <name type="common">Amoeba</name>
    <dbReference type="NCBI Taxonomy" id="5762"/>
    <lineage>
        <taxon>Eukaryota</taxon>
        <taxon>Discoba</taxon>
        <taxon>Heterolobosea</taxon>
        <taxon>Tetramitia</taxon>
        <taxon>Eutetramitia</taxon>
        <taxon>Vahlkampfiidae</taxon>
        <taxon>Naegleria</taxon>
    </lineage>
</organism>
<dbReference type="KEGG" id="ngr:NAEGRDRAFT_74432"/>
<dbReference type="EMBL" id="GG738914">
    <property type="protein sequence ID" value="EFC37817.1"/>
    <property type="molecule type" value="Genomic_DNA"/>
</dbReference>
<evidence type="ECO:0000313" key="3">
    <source>
        <dbReference type="EMBL" id="EFC37817.1"/>
    </source>
</evidence>
<dbReference type="GeneID" id="8857693"/>
<keyword evidence="2" id="KW-0812">Transmembrane</keyword>
<feature type="transmembrane region" description="Helical" evidence="2">
    <location>
        <begin position="62"/>
        <end position="86"/>
    </location>
</feature>